<feature type="transmembrane region" description="Helical" evidence="2">
    <location>
        <begin position="147"/>
        <end position="166"/>
    </location>
</feature>
<evidence type="ECO:0008006" key="5">
    <source>
        <dbReference type="Google" id="ProtNLM"/>
    </source>
</evidence>
<gene>
    <name evidence="3" type="ORF">Q8791_15460</name>
</gene>
<feature type="transmembrane region" description="Helical" evidence="2">
    <location>
        <begin position="178"/>
        <end position="199"/>
    </location>
</feature>
<sequence length="266" mass="27452">MDMGQGLTTAWAAVASFVPLLIGFLVILVLGWFIAWLVGKGVAKGLHGVGLDRALHRGGVGEYFERSRWTASELCGKIIYYVGLLFVFTLAFSVFGPNPISALLNDVISWIPRGIVALVIVVVAGMIAKAVRDLVSGALGGLSYGRFLANVAGVFILALGVIAALNQMGVAVSVTMPVLIAVLATIGGILIVGVGGGMIDPMRSRLSRWFEAAERETSRLGQGESYQAGRDAAMTGPAAGRREGASASTPAPSAPTRPGTGGGSPT</sequence>
<dbReference type="RefSeq" id="WP_330092405.1">
    <property type="nucleotide sequence ID" value="NZ_JAUZMY010000014.1"/>
</dbReference>
<dbReference type="EMBL" id="JAUZMY010000014">
    <property type="protein sequence ID" value="MEE2038622.1"/>
    <property type="molecule type" value="Genomic_DNA"/>
</dbReference>
<evidence type="ECO:0000256" key="2">
    <source>
        <dbReference type="SAM" id="Phobius"/>
    </source>
</evidence>
<feature type="compositionally biased region" description="Low complexity" evidence="1">
    <location>
        <begin position="245"/>
        <end position="258"/>
    </location>
</feature>
<feature type="region of interest" description="Disordered" evidence="1">
    <location>
        <begin position="220"/>
        <end position="266"/>
    </location>
</feature>
<comment type="caution">
    <text evidence="3">The sequence shown here is derived from an EMBL/GenBank/DDBJ whole genome shotgun (WGS) entry which is preliminary data.</text>
</comment>
<evidence type="ECO:0000256" key="1">
    <source>
        <dbReference type="SAM" id="MobiDB-lite"/>
    </source>
</evidence>
<keyword evidence="2" id="KW-0472">Membrane</keyword>
<feature type="transmembrane region" description="Helical" evidence="2">
    <location>
        <begin position="107"/>
        <end position="127"/>
    </location>
</feature>
<dbReference type="Pfam" id="PF05552">
    <property type="entry name" value="MS_channel_1st_1"/>
    <property type="match status" value="2"/>
</dbReference>
<dbReference type="Proteomes" id="UP001356095">
    <property type="component" value="Unassembled WGS sequence"/>
</dbReference>
<feature type="transmembrane region" description="Helical" evidence="2">
    <location>
        <begin position="78"/>
        <end position="95"/>
    </location>
</feature>
<evidence type="ECO:0000313" key="4">
    <source>
        <dbReference type="Proteomes" id="UP001356095"/>
    </source>
</evidence>
<keyword evidence="4" id="KW-1185">Reference proteome</keyword>
<protein>
    <recommendedName>
        <fullName evidence="5">Transporter (Transmembrane protein)</fullName>
    </recommendedName>
</protein>
<keyword evidence="2" id="KW-0812">Transmembrane</keyword>
<keyword evidence="2" id="KW-1133">Transmembrane helix</keyword>
<reference evidence="3 4" key="1">
    <citation type="submission" date="2023-08" db="EMBL/GenBank/DDBJ databases">
        <authorList>
            <person name="Girao M."/>
            <person name="Carvalho M.F."/>
        </authorList>
    </citation>
    <scope>NUCLEOTIDE SEQUENCE [LARGE SCALE GENOMIC DNA]</scope>
    <source>
        <strain evidence="3 4">CT-R113</strain>
    </source>
</reference>
<evidence type="ECO:0000313" key="3">
    <source>
        <dbReference type="EMBL" id="MEE2038622.1"/>
    </source>
</evidence>
<name>A0ABU7KAP5_9ACTN</name>
<proteinExistence type="predicted"/>
<dbReference type="InterPro" id="IPR008910">
    <property type="entry name" value="MSC_TM_helix"/>
</dbReference>
<feature type="transmembrane region" description="Helical" evidence="2">
    <location>
        <begin position="12"/>
        <end position="38"/>
    </location>
</feature>
<organism evidence="3 4">
    <name type="scientific">Nocardiopsis codii</name>
    <dbReference type="NCBI Taxonomy" id="3065942"/>
    <lineage>
        <taxon>Bacteria</taxon>
        <taxon>Bacillati</taxon>
        <taxon>Actinomycetota</taxon>
        <taxon>Actinomycetes</taxon>
        <taxon>Streptosporangiales</taxon>
        <taxon>Nocardiopsidaceae</taxon>
        <taxon>Nocardiopsis</taxon>
    </lineage>
</organism>
<accession>A0ABU7KAP5</accession>